<protein>
    <submittedName>
        <fullName evidence="2">Uncharacterized protein</fullName>
    </submittedName>
</protein>
<evidence type="ECO:0000313" key="2">
    <source>
        <dbReference type="EMBL" id="KIF53174.1"/>
    </source>
</evidence>
<name>A0A0C1ZAH2_9VIBR</name>
<comment type="caution">
    <text evidence="2">The sequence shown here is derived from an EMBL/GenBank/DDBJ whole genome shotgun (WGS) entry which is preliminary data.</text>
</comment>
<keyword evidence="1" id="KW-0472">Membrane</keyword>
<feature type="transmembrane region" description="Helical" evidence="1">
    <location>
        <begin position="35"/>
        <end position="58"/>
    </location>
</feature>
<organism evidence="2 3">
    <name type="scientific">Vibrio owensii CAIM 1854 = LMG 25443</name>
    <dbReference type="NCBI Taxonomy" id="1229493"/>
    <lineage>
        <taxon>Bacteria</taxon>
        <taxon>Pseudomonadati</taxon>
        <taxon>Pseudomonadota</taxon>
        <taxon>Gammaproteobacteria</taxon>
        <taxon>Vibrionales</taxon>
        <taxon>Vibrionaceae</taxon>
        <taxon>Vibrio</taxon>
    </lineage>
</organism>
<evidence type="ECO:0000256" key="1">
    <source>
        <dbReference type="SAM" id="Phobius"/>
    </source>
</evidence>
<keyword evidence="1" id="KW-1133">Transmembrane helix</keyword>
<gene>
    <name evidence="2" type="ORF">H735_09570</name>
</gene>
<dbReference type="PATRIC" id="fig|1229493.5.peg.1000"/>
<accession>A0A0C1ZAH2</accession>
<proteinExistence type="predicted"/>
<sequence>MSYFWWFLCLYTAASVVFAVSQLGYKGNDYRWWTWVIGAPALVIAATFGMIVFLIDYFGKAIRRLSIG</sequence>
<dbReference type="EMBL" id="JPRD01000015">
    <property type="protein sequence ID" value="KIF53174.1"/>
    <property type="molecule type" value="Genomic_DNA"/>
</dbReference>
<dbReference type="AlphaFoldDB" id="A0A0C1ZAH2"/>
<reference evidence="2 3" key="1">
    <citation type="submission" date="2014-07" db="EMBL/GenBank/DDBJ databases">
        <title>Unique and conserved regions in Vibrio harveyi and related species in comparison with the shrimp pathogen Vibrio harveyi CAIM 1792.</title>
        <authorList>
            <person name="Espinoza-Valles I."/>
            <person name="Vora G."/>
            <person name="Leekitcharoenphon P."/>
            <person name="Ussery D."/>
            <person name="Hoj L."/>
            <person name="Gomez-Gil B."/>
        </authorList>
    </citation>
    <scope>NUCLEOTIDE SEQUENCE [LARGE SCALE GENOMIC DNA]</scope>
    <source>
        <strain evidence="3">CAIM 1854 / LMG 25443</strain>
    </source>
</reference>
<evidence type="ECO:0000313" key="3">
    <source>
        <dbReference type="Proteomes" id="UP000031586"/>
    </source>
</evidence>
<dbReference type="Proteomes" id="UP000031586">
    <property type="component" value="Unassembled WGS sequence"/>
</dbReference>
<keyword evidence="1" id="KW-0812">Transmembrane</keyword>